<evidence type="ECO:0000313" key="3">
    <source>
        <dbReference type="Proteomes" id="UP000070224"/>
    </source>
</evidence>
<dbReference type="PATRIC" id="fig|322095.3.peg.2162"/>
<evidence type="ECO:0000313" key="2">
    <source>
        <dbReference type="EMBL" id="KXB72869.1"/>
    </source>
</evidence>
<keyword evidence="3" id="KW-1185">Reference proteome</keyword>
<proteinExistence type="predicted"/>
<dbReference type="EMBL" id="LSDK01000152">
    <property type="protein sequence ID" value="KXB72869.1"/>
    <property type="molecule type" value="Genomic_DNA"/>
</dbReference>
<evidence type="ECO:0008006" key="4">
    <source>
        <dbReference type="Google" id="ProtNLM"/>
    </source>
</evidence>
<sequence>MPHRHCTWLGALALSLIALAPLRAQTGLTPQDSLRLDSLDGLRQELVRANEARPKYGIPMIDRFFRYEPVAPYNQNRGYQFLHAVAASMARNQKSSSSTGGPLKTLIEIGAGKDFDFEWRIGIDGVIDLLTAKNAIDGQWFGYGVLIARKLGEGRSIRLRSSINYALKSRNWYHEHNLLLYYAPQLNGLMVLSGGHTSRETFHLTPEEIYRGYYGALPAANSPVASFVKDYLQLRNRIKLTESLDLSTSLLFEDRKPQVGIPLEHHRALLASGQILWAPYFLNRSESGIPIPIGHRRELGVIYKQAFNPNGSTQSASAVPYSRFQQLEAFVRGTIPLNEDNKIDLKINAGTYLSREYLSPSDEKYFALAPVIDRTPFKDNWATLPPFFTGGKSWTTQEVNFYSNRFLLSRTKGFGGFFRMDDALHARNLLTGDGRAFSEIGYSIGWGDMARFGLFAGYDWQKTRPHVAFRISLPILCLSASASERY</sequence>
<keyword evidence="1" id="KW-0732">Signal</keyword>
<gene>
    <name evidence="2" type="ORF">HMPREF3185_02184</name>
</gene>
<accession>A0A134AYV7</accession>
<dbReference type="Proteomes" id="UP000070224">
    <property type="component" value="Unassembled WGS sequence"/>
</dbReference>
<feature type="signal peptide" evidence="1">
    <location>
        <begin position="1"/>
        <end position="24"/>
    </location>
</feature>
<feature type="chain" id="PRO_5007462065" description="Bacterial surface antigen (D15) domain-containing protein" evidence="1">
    <location>
        <begin position="25"/>
        <end position="486"/>
    </location>
</feature>
<organism evidence="2 3">
    <name type="scientific">Porphyromonas somerae</name>
    <dbReference type="NCBI Taxonomy" id="322095"/>
    <lineage>
        <taxon>Bacteria</taxon>
        <taxon>Pseudomonadati</taxon>
        <taxon>Bacteroidota</taxon>
        <taxon>Bacteroidia</taxon>
        <taxon>Bacteroidales</taxon>
        <taxon>Porphyromonadaceae</taxon>
        <taxon>Porphyromonas</taxon>
    </lineage>
</organism>
<dbReference type="RefSeq" id="WP_060936176.1">
    <property type="nucleotide sequence ID" value="NZ_KQ960466.1"/>
</dbReference>
<dbReference type="OrthoDB" id="983143at2"/>
<evidence type="ECO:0000256" key="1">
    <source>
        <dbReference type="SAM" id="SignalP"/>
    </source>
</evidence>
<protein>
    <recommendedName>
        <fullName evidence="4">Bacterial surface antigen (D15) domain-containing protein</fullName>
    </recommendedName>
</protein>
<name>A0A134AYV7_9PORP</name>
<reference evidence="3" key="1">
    <citation type="submission" date="2016-01" db="EMBL/GenBank/DDBJ databases">
        <authorList>
            <person name="Mitreva M."/>
            <person name="Pepin K.H."/>
            <person name="Mihindukulasuriya K.A."/>
            <person name="Fulton R."/>
            <person name="Fronick C."/>
            <person name="O'Laughlin M."/>
            <person name="Miner T."/>
            <person name="Herter B."/>
            <person name="Rosa B.A."/>
            <person name="Cordes M."/>
            <person name="Tomlinson C."/>
            <person name="Wollam A."/>
            <person name="Palsikar V.B."/>
            <person name="Mardis E.R."/>
            <person name="Wilson R.K."/>
        </authorList>
    </citation>
    <scope>NUCLEOTIDE SEQUENCE [LARGE SCALE GENOMIC DNA]</scope>
    <source>
        <strain evidence="3">KA00683</strain>
    </source>
</reference>
<comment type="caution">
    <text evidence="2">The sequence shown here is derived from an EMBL/GenBank/DDBJ whole genome shotgun (WGS) entry which is preliminary data.</text>
</comment>
<dbReference type="AlphaFoldDB" id="A0A134AYV7"/>
<dbReference type="STRING" id="322095.HMPREF3185_02184"/>